<accession>A0A553I4Y7</accession>
<keyword evidence="2" id="KW-1185">Reference proteome</keyword>
<evidence type="ECO:0000313" key="2">
    <source>
        <dbReference type="Proteomes" id="UP000319160"/>
    </source>
</evidence>
<protein>
    <recommendedName>
        <fullName evidence="3">AA1-like domain-containing protein</fullName>
    </recommendedName>
</protein>
<dbReference type="Proteomes" id="UP000319160">
    <property type="component" value="Unassembled WGS sequence"/>
</dbReference>
<reference evidence="2" key="1">
    <citation type="submission" date="2019-06" db="EMBL/GenBank/DDBJ databases">
        <title>Draft genome sequence of the griseofulvin-producing fungus Xylaria cubensis strain G536.</title>
        <authorList>
            <person name="Mead M.E."/>
            <person name="Raja H.A."/>
            <person name="Steenwyk J.L."/>
            <person name="Knowles S.L."/>
            <person name="Oberlies N.H."/>
            <person name="Rokas A."/>
        </authorList>
    </citation>
    <scope>NUCLEOTIDE SEQUENCE [LARGE SCALE GENOMIC DNA]</scope>
    <source>
        <strain evidence="2">G536</strain>
    </source>
</reference>
<evidence type="ECO:0000313" key="1">
    <source>
        <dbReference type="EMBL" id="TRX95270.1"/>
    </source>
</evidence>
<sequence length="109" mass="11582">MTFVGLGISAPLEPCGKLPSWTLQNLNITTRDEVGSTGTAGFAFTYNLTNQTETITCPLHSNYRCTITGTQNDNSTVIDLQLGLGTLYMSVIQVLACGDSGSYVVAPET</sequence>
<gene>
    <name evidence="1" type="ORF">FHL15_003962</name>
</gene>
<comment type="caution">
    <text evidence="1">The sequence shown here is derived from an EMBL/GenBank/DDBJ whole genome shotgun (WGS) entry which is preliminary data.</text>
</comment>
<organism evidence="1 2">
    <name type="scientific">Xylaria flabelliformis</name>
    <dbReference type="NCBI Taxonomy" id="2512241"/>
    <lineage>
        <taxon>Eukaryota</taxon>
        <taxon>Fungi</taxon>
        <taxon>Dikarya</taxon>
        <taxon>Ascomycota</taxon>
        <taxon>Pezizomycotina</taxon>
        <taxon>Sordariomycetes</taxon>
        <taxon>Xylariomycetidae</taxon>
        <taxon>Xylariales</taxon>
        <taxon>Xylariaceae</taxon>
        <taxon>Xylaria</taxon>
    </lineage>
</organism>
<dbReference type="EMBL" id="VFLP01000017">
    <property type="protein sequence ID" value="TRX95270.1"/>
    <property type="molecule type" value="Genomic_DNA"/>
</dbReference>
<dbReference type="OrthoDB" id="4688791at2759"/>
<proteinExistence type="predicted"/>
<evidence type="ECO:0008006" key="3">
    <source>
        <dbReference type="Google" id="ProtNLM"/>
    </source>
</evidence>
<name>A0A553I4Y7_9PEZI</name>
<dbReference type="AlphaFoldDB" id="A0A553I4Y7"/>